<accession>A0AA35Z998</accession>
<keyword evidence="4" id="KW-0808">Transferase</keyword>
<dbReference type="PANTHER" id="PTHR46803">
    <property type="entry name" value="E3 UBIQUITIN-PROTEIN LIGASE CHIP"/>
    <property type="match status" value="1"/>
</dbReference>
<dbReference type="PROSITE" id="PS50005">
    <property type="entry name" value="TPR"/>
    <property type="match status" value="1"/>
</dbReference>
<dbReference type="Pfam" id="PF12895">
    <property type="entry name" value="ANAPC3"/>
    <property type="match status" value="1"/>
</dbReference>
<comment type="pathway">
    <text evidence="2">Protein modification; protein ubiquitination.</text>
</comment>
<dbReference type="GO" id="GO:0061630">
    <property type="term" value="F:ubiquitin protein ligase activity"/>
    <property type="evidence" value="ECO:0007669"/>
    <property type="project" value="UniProtKB-EC"/>
</dbReference>
<dbReference type="AlphaFoldDB" id="A0AA35Z998"/>
<evidence type="ECO:0000313" key="12">
    <source>
        <dbReference type="EMBL" id="CAI9288306.1"/>
    </source>
</evidence>
<dbReference type="GO" id="GO:0071218">
    <property type="term" value="P:cellular response to misfolded protein"/>
    <property type="evidence" value="ECO:0007669"/>
    <property type="project" value="TreeGrafter"/>
</dbReference>
<evidence type="ECO:0000256" key="6">
    <source>
        <dbReference type="ARBA" id="ARBA00022786"/>
    </source>
</evidence>
<dbReference type="GO" id="GO:0000209">
    <property type="term" value="P:protein polyubiquitination"/>
    <property type="evidence" value="ECO:0007669"/>
    <property type="project" value="TreeGrafter"/>
</dbReference>
<dbReference type="PROSITE" id="PS51698">
    <property type="entry name" value="U_BOX"/>
    <property type="match status" value="1"/>
</dbReference>
<dbReference type="InterPro" id="IPR045202">
    <property type="entry name" value="CHIP_RING-Ubox"/>
</dbReference>
<organism evidence="12 13">
    <name type="scientific">Lactuca saligna</name>
    <name type="common">Willowleaf lettuce</name>
    <dbReference type="NCBI Taxonomy" id="75948"/>
    <lineage>
        <taxon>Eukaryota</taxon>
        <taxon>Viridiplantae</taxon>
        <taxon>Streptophyta</taxon>
        <taxon>Embryophyta</taxon>
        <taxon>Tracheophyta</taxon>
        <taxon>Spermatophyta</taxon>
        <taxon>Magnoliopsida</taxon>
        <taxon>eudicotyledons</taxon>
        <taxon>Gunneridae</taxon>
        <taxon>Pentapetalae</taxon>
        <taxon>asterids</taxon>
        <taxon>campanulids</taxon>
        <taxon>Asterales</taxon>
        <taxon>Asteraceae</taxon>
        <taxon>Cichorioideae</taxon>
        <taxon>Cichorieae</taxon>
        <taxon>Lactucinae</taxon>
        <taxon>Lactuca</taxon>
    </lineage>
</organism>
<dbReference type="Gene3D" id="1.25.40.10">
    <property type="entry name" value="Tetratricopeptide repeat domain"/>
    <property type="match status" value="1"/>
</dbReference>
<evidence type="ECO:0000256" key="9">
    <source>
        <dbReference type="ARBA" id="ARBA00044543"/>
    </source>
</evidence>
<keyword evidence="7 10" id="KW-0802">TPR repeat</keyword>
<proteinExistence type="predicted"/>
<dbReference type="GO" id="GO:0051087">
    <property type="term" value="F:protein-folding chaperone binding"/>
    <property type="evidence" value="ECO:0007669"/>
    <property type="project" value="TreeGrafter"/>
</dbReference>
<gene>
    <name evidence="12" type="ORF">LSALG_LOCUS27617</name>
</gene>
<dbReference type="EC" id="2.3.2.27" evidence="3"/>
<dbReference type="InterPro" id="IPR011990">
    <property type="entry name" value="TPR-like_helical_dom_sf"/>
</dbReference>
<dbReference type="GO" id="GO:0045862">
    <property type="term" value="P:positive regulation of proteolysis"/>
    <property type="evidence" value="ECO:0007669"/>
    <property type="project" value="TreeGrafter"/>
</dbReference>
<dbReference type="GO" id="GO:0043161">
    <property type="term" value="P:proteasome-mediated ubiquitin-dependent protein catabolic process"/>
    <property type="evidence" value="ECO:0007669"/>
    <property type="project" value="TreeGrafter"/>
</dbReference>
<dbReference type="GO" id="GO:0005737">
    <property type="term" value="C:cytoplasm"/>
    <property type="evidence" value="ECO:0007669"/>
    <property type="project" value="TreeGrafter"/>
</dbReference>
<dbReference type="PANTHER" id="PTHR46803:SF2">
    <property type="entry name" value="E3 UBIQUITIN-PROTEIN LIGASE CHIP"/>
    <property type="match status" value="1"/>
</dbReference>
<keyword evidence="13" id="KW-1185">Reference proteome</keyword>
<protein>
    <recommendedName>
        <fullName evidence="8">E3 ubiquitin-protein ligase CHIP</fullName>
        <ecNumber evidence="3">2.3.2.27</ecNumber>
    </recommendedName>
    <alternativeName>
        <fullName evidence="9">RING-type E3 ubiquitin transferase CHIP</fullName>
    </alternativeName>
</protein>
<dbReference type="EMBL" id="OX465081">
    <property type="protein sequence ID" value="CAI9288306.1"/>
    <property type="molecule type" value="Genomic_DNA"/>
</dbReference>
<evidence type="ECO:0000256" key="1">
    <source>
        <dbReference type="ARBA" id="ARBA00000900"/>
    </source>
</evidence>
<dbReference type="InterPro" id="IPR013083">
    <property type="entry name" value="Znf_RING/FYVE/PHD"/>
</dbReference>
<dbReference type="Gene3D" id="3.30.40.10">
    <property type="entry name" value="Zinc/RING finger domain, C3HC4 (zinc finger)"/>
    <property type="match status" value="1"/>
</dbReference>
<keyword evidence="5" id="KW-0677">Repeat</keyword>
<dbReference type="Pfam" id="PF04564">
    <property type="entry name" value="U-box"/>
    <property type="match status" value="1"/>
</dbReference>
<dbReference type="GO" id="GO:0006515">
    <property type="term" value="P:protein quality control for misfolded or incompletely synthesized proteins"/>
    <property type="evidence" value="ECO:0007669"/>
    <property type="project" value="TreeGrafter"/>
</dbReference>
<evidence type="ECO:0000256" key="8">
    <source>
        <dbReference type="ARBA" id="ARBA00044534"/>
    </source>
</evidence>
<comment type="catalytic activity">
    <reaction evidence="1">
        <text>S-ubiquitinyl-[E2 ubiquitin-conjugating enzyme]-L-cysteine + [acceptor protein]-L-lysine = [E2 ubiquitin-conjugating enzyme]-L-cysteine + N(6)-ubiquitinyl-[acceptor protein]-L-lysine.</text>
        <dbReference type="EC" id="2.3.2.27"/>
    </reaction>
</comment>
<evidence type="ECO:0000313" key="13">
    <source>
        <dbReference type="Proteomes" id="UP001177003"/>
    </source>
</evidence>
<evidence type="ECO:0000256" key="3">
    <source>
        <dbReference type="ARBA" id="ARBA00012483"/>
    </source>
</evidence>
<dbReference type="InterPro" id="IPR003613">
    <property type="entry name" value="Ubox_domain"/>
</dbReference>
<feature type="domain" description="U-box" evidence="11">
    <location>
        <begin position="192"/>
        <end position="266"/>
    </location>
</feature>
<dbReference type="CDD" id="cd16654">
    <property type="entry name" value="RING-Ubox_CHIP"/>
    <property type="match status" value="1"/>
</dbReference>
<evidence type="ECO:0000256" key="4">
    <source>
        <dbReference type="ARBA" id="ARBA00022679"/>
    </source>
</evidence>
<dbReference type="SMART" id="SM00028">
    <property type="entry name" value="TPR"/>
    <property type="match status" value="3"/>
</dbReference>
<feature type="repeat" description="TPR" evidence="10">
    <location>
        <begin position="12"/>
        <end position="45"/>
    </location>
</feature>
<name>A0AA35Z998_LACSI</name>
<sequence>MAKGVSSAAVQAEQLKQDGNLYFKKNRLGAAIDAYTEAITLCPDVPVYWTNRALCHRKRNDWARVEEDCLKAVQLDHKSVKGHYMLGLALLQREKYTEGIKSLERALDHGRGAHPNSYMVEEIWQELAKAKYQEWERDSTKRSWELQNLKESCEIALREKHGHEDAADSTSQQLADLKLVFAKAAEADIPTEVPDYLCCKITLDIFRDPVITPSGLTYERAVILDHLEKVGKFDPITRETLFPSQLVQNLAIKEAVGAFLEKHGWAYKMD</sequence>
<evidence type="ECO:0000259" key="11">
    <source>
        <dbReference type="PROSITE" id="PS51698"/>
    </source>
</evidence>
<evidence type="ECO:0000256" key="5">
    <source>
        <dbReference type="ARBA" id="ARBA00022737"/>
    </source>
</evidence>
<dbReference type="SMART" id="SM00504">
    <property type="entry name" value="Ubox"/>
    <property type="match status" value="1"/>
</dbReference>
<keyword evidence="6" id="KW-0833">Ubl conjugation pathway</keyword>
<dbReference type="Proteomes" id="UP001177003">
    <property type="component" value="Chromosome 5"/>
</dbReference>
<dbReference type="InterPro" id="IPR019734">
    <property type="entry name" value="TPR_rpt"/>
</dbReference>
<dbReference type="SUPFAM" id="SSF57850">
    <property type="entry name" value="RING/U-box"/>
    <property type="match status" value="1"/>
</dbReference>
<evidence type="ECO:0000256" key="10">
    <source>
        <dbReference type="PROSITE-ProRule" id="PRU00339"/>
    </source>
</evidence>
<evidence type="ECO:0000256" key="7">
    <source>
        <dbReference type="ARBA" id="ARBA00022803"/>
    </source>
</evidence>
<dbReference type="SUPFAM" id="SSF48452">
    <property type="entry name" value="TPR-like"/>
    <property type="match status" value="1"/>
</dbReference>
<reference evidence="12" key="1">
    <citation type="submission" date="2023-04" db="EMBL/GenBank/DDBJ databases">
        <authorList>
            <person name="Vijverberg K."/>
            <person name="Xiong W."/>
            <person name="Schranz E."/>
        </authorList>
    </citation>
    <scope>NUCLEOTIDE SEQUENCE</scope>
</reference>
<evidence type="ECO:0000256" key="2">
    <source>
        <dbReference type="ARBA" id="ARBA00004906"/>
    </source>
</evidence>
<dbReference type="Pfam" id="PF13181">
    <property type="entry name" value="TPR_8"/>
    <property type="match status" value="1"/>
</dbReference>